<feature type="domain" description="TLC" evidence="7">
    <location>
        <begin position="58"/>
        <end position="238"/>
    </location>
</feature>
<evidence type="ECO:0000313" key="8">
    <source>
        <dbReference type="EMBL" id="TMW60451.1"/>
    </source>
</evidence>
<keyword evidence="4 5" id="KW-0472">Membrane</keyword>
<dbReference type="GO" id="GO:0007009">
    <property type="term" value="P:plasma membrane organization"/>
    <property type="evidence" value="ECO:0007669"/>
    <property type="project" value="TreeGrafter"/>
</dbReference>
<name>A0A8K1FFE0_PYTOL</name>
<dbReference type="InterPro" id="IPR006634">
    <property type="entry name" value="TLC-dom"/>
</dbReference>
<keyword evidence="9" id="KW-1185">Reference proteome</keyword>
<evidence type="ECO:0000256" key="6">
    <source>
        <dbReference type="SAM" id="Phobius"/>
    </source>
</evidence>
<evidence type="ECO:0000313" key="9">
    <source>
        <dbReference type="Proteomes" id="UP000794436"/>
    </source>
</evidence>
<dbReference type="PANTHER" id="PTHR13439">
    <property type="entry name" value="CT120 PROTEIN"/>
    <property type="match status" value="1"/>
</dbReference>
<organism evidence="8 9">
    <name type="scientific">Pythium oligandrum</name>
    <name type="common">Mycoparasitic fungus</name>
    <dbReference type="NCBI Taxonomy" id="41045"/>
    <lineage>
        <taxon>Eukaryota</taxon>
        <taxon>Sar</taxon>
        <taxon>Stramenopiles</taxon>
        <taxon>Oomycota</taxon>
        <taxon>Peronosporomycetes</taxon>
        <taxon>Pythiales</taxon>
        <taxon>Pythiaceae</taxon>
        <taxon>Pythium</taxon>
    </lineage>
</organism>
<feature type="transmembrane region" description="Helical" evidence="6">
    <location>
        <begin position="25"/>
        <end position="46"/>
    </location>
</feature>
<evidence type="ECO:0000256" key="1">
    <source>
        <dbReference type="ARBA" id="ARBA00004141"/>
    </source>
</evidence>
<feature type="transmembrane region" description="Helical" evidence="6">
    <location>
        <begin position="67"/>
        <end position="86"/>
    </location>
</feature>
<dbReference type="Pfam" id="PF03798">
    <property type="entry name" value="TRAM_LAG1_CLN8"/>
    <property type="match status" value="1"/>
</dbReference>
<keyword evidence="3 6" id="KW-1133">Transmembrane helix</keyword>
<sequence length="265" mass="29615">MLTEALVLTWFGMCAAMLYTDPRLWIVFASSIAFTFARVVGAPLVAKQVKAFSVMSDNNQLLWSNTIVSMVHSAVSSLLALSALVVGHSLFGDFVNRASHMEFVTTAISTGYFAYDLWDYVLNRLYIKSPGIVAHHVVILICYISALTKTVGVPLLSLALICELHSVFMHLRKLMSMSSYRLDLSSSYRLVWSLQWVSFLLARVIPHVAVMLLAYQGRELFSNTWFFAMAFCGIVFINALNTQLFLQVQGAYRKDKSLAKATKAT</sequence>
<reference evidence="8" key="1">
    <citation type="submission" date="2019-03" db="EMBL/GenBank/DDBJ databases">
        <title>Long read genome sequence of the mycoparasitic Pythium oligandrum ATCC 38472 isolated from sugarbeet rhizosphere.</title>
        <authorList>
            <person name="Gaulin E."/>
        </authorList>
    </citation>
    <scope>NUCLEOTIDE SEQUENCE</scope>
    <source>
        <strain evidence="8">ATCC 38472_TT</strain>
    </source>
</reference>
<feature type="transmembrane region" description="Helical" evidence="6">
    <location>
        <begin position="152"/>
        <end position="171"/>
    </location>
</feature>
<dbReference type="AlphaFoldDB" id="A0A8K1FFE0"/>
<evidence type="ECO:0000259" key="7">
    <source>
        <dbReference type="PROSITE" id="PS50922"/>
    </source>
</evidence>
<accession>A0A8K1FFE0</accession>
<evidence type="ECO:0000256" key="3">
    <source>
        <dbReference type="ARBA" id="ARBA00022989"/>
    </source>
</evidence>
<dbReference type="GO" id="GO:0055091">
    <property type="term" value="P:phospholipid homeostasis"/>
    <property type="evidence" value="ECO:0007669"/>
    <property type="project" value="TreeGrafter"/>
</dbReference>
<comment type="caution">
    <text evidence="8">The sequence shown here is derived from an EMBL/GenBank/DDBJ whole genome shotgun (WGS) entry which is preliminary data.</text>
</comment>
<feature type="transmembrane region" description="Helical" evidence="6">
    <location>
        <begin position="192"/>
        <end position="213"/>
    </location>
</feature>
<proteinExistence type="predicted"/>
<dbReference type="GO" id="GO:0071709">
    <property type="term" value="P:membrane assembly"/>
    <property type="evidence" value="ECO:0007669"/>
    <property type="project" value="TreeGrafter"/>
</dbReference>
<dbReference type="PROSITE" id="PS50922">
    <property type="entry name" value="TLC"/>
    <property type="match status" value="1"/>
</dbReference>
<dbReference type="GO" id="GO:0097035">
    <property type="term" value="P:regulation of membrane lipid distribution"/>
    <property type="evidence" value="ECO:0007669"/>
    <property type="project" value="TreeGrafter"/>
</dbReference>
<feature type="transmembrane region" description="Helical" evidence="6">
    <location>
        <begin position="225"/>
        <end position="246"/>
    </location>
</feature>
<dbReference type="InterPro" id="IPR050846">
    <property type="entry name" value="TLCD"/>
</dbReference>
<dbReference type="PANTHER" id="PTHR13439:SF4">
    <property type="entry name" value="TLC DOMAIN-CONTAINING PROTEIN"/>
    <property type="match status" value="1"/>
</dbReference>
<feature type="transmembrane region" description="Helical" evidence="6">
    <location>
        <begin position="125"/>
        <end position="146"/>
    </location>
</feature>
<evidence type="ECO:0000256" key="5">
    <source>
        <dbReference type="PROSITE-ProRule" id="PRU00205"/>
    </source>
</evidence>
<evidence type="ECO:0000256" key="2">
    <source>
        <dbReference type="ARBA" id="ARBA00022692"/>
    </source>
</evidence>
<protein>
    <recommendedName>
        <fullName evidence="7">TLC domain-containing protein</fullName>
    </recommendedName>
</protein>
<dbReference type="EMBL" id="SPLM01000108">
    <property type="protein sequence ID" value="TMW60451.1"/>
    <property type="molecule type" value="Genomic_DNA"/>
</dbReference>
<evidence type="ECO:0000256" key="4">
    <source>
        <dbReference type="ARBA" id="ARBA00023136"/>
    </source>
</evidence>
<dbReference type="OrthoDB" id="10266980at2759"/>
<dbReference type="Proteomes" id="UP000794436">
    <property type="component" value="Unassembled WGS sequence"/>
</dbReference>
<comment type="subcellular location">
    <subcellularLocation>
        <location evidence="1">Membrane</location>
        <topology evidence="1">Multi-pass membrane protein</topology>
    </subcellularLocation>
</comment>
<dbReference type="GO" id="GO:0005886">
    <property type="term" value="C:plasma membrane"/>
    <property type="evidence" value="ECO:0007669"/>
    <property type="project" value="TreeGrafter"/>
</dbReference>
<dbReference type="SMART" id="SM00724">
    <property type="entry name" value="TLC"/>
    <property type="match status" value="1"/>
</dbReference>
<gene>
    <name evidence="8" type="ORF">Poli38472_000493</name>
</gene>
<keyword evidence="2 5" id="KW-0812">Transmembrane</keyword>